<name>A0A2I0KC01_PUNGR</name>
<sequence length="121" mass="13801">MLYLALGCEERVEEVFESRVTRWSPWMDDSGRRKAWNARLGAREGVRRADARSGARLRGEGHSDARYFGLGECKREGGKGRNIWGKGRLPLGSLWVPRPMRRNREKARVSIGRAFEARGSI</sequence>
<comment type="caution">
    <text evidence="1">The sequence shown here is derived from an EMBL/GenBank/DDBJ whole genome shotgun (WGS) entry which is preliminary data.</text>
</comment>
<proteinExistence type="predicted"/>
<dbReference type="AlphaFoldDB" id="A0A2I0KC01"/>
<protein>
    <submittedName>
        <fullName evidence="1">Uncharacterized protein</fullName>
    </submittedName>
</protein>
<dbReference type="Proteomes" id="UP000233551">
    <property type="component" value="Unassembled WGS sequence"/>
</dbReference>
<gene>
    <name evidence="1" type="ORF">CRG98_013553</name>
</gene>
<reference evidence="1 2" key="1">
    <citation type="submission" date="2017-11" db="EMBL/GenBank/DDBJ databases">
        <title>De-novo sequencing of pomegranate (Punica granatum L.) genome.</title>
        <authorList>
            <person name="Akparov Z."/>
            <person name="Amiraslanov A."/>
            <person name="Hajiyeva S."/>
            <person name="Abbasov M."/>
            <person name="Kaur K."/>
            <person name="Hamwieh A."/>
            <person name="Solovyev V."/>
            <person name="Salamov A."/>
            <person name="Braich B."/>
            <person name="Kosarev P."/>
            <person name="Mahmoud A."/>
            <person name="Hajiyev E."/>
            <person name="Babayeva S."/>
            <person name="Izzatullayeva V."/>
            <person name="Mammadov A."/>
            <person name="Mammadov A."/>
            <person name="Sharifova S."/>
            <person name="Ojaghi J."/>
            <person name="Eynullazada K."/>
            <person name="Bayramov B."/>
            <person name="Abdulazimova A."/>
            <person name="Shahmuradov I."/>
        </authorList>
    </citation>
    <scope>NUCLEOTIDE SEQUENCE [LARGE SCALE GENOMIC DNA]</scope>
    <source>
        <strain evidence="2">cv. AG2017</strain>
        <tissue evidence="1">Leaf</tissue>
    </source>
</reference>
<organism evidence="1 2">
    <name type="scientific">Punica granatum</name>
    <name type="common">Pomegranate</name>
    <dbReference type="NCBI Taxonomy" id="22663"/>
    <lineage>
        <taxon>Eukaryota</taxon>
        <taxon>Viridiplantae</taxon>
        <taxon>Streptophyta</taxon>
        <taxon>Embryophyta</taxon>
        <taxon>Tracheophyta</taxon>
        <taxon>Spermatophyta</taxon>
        <taxon>Magnoliopsida</taxon>
        <taxon>eudicotyledons</taxon>
        <taxon>Gunneridae</taxon>
        <taxon>Pentapetalae</taxon>
        <taxon>rosids</taxon>
        <taxon>malvids</taxon>
        <taxon>Myrtales</taxon>
        <taxon>Lythraceae</taxon>
        <taxon>Punica</taxon>
    </lineage>
</organism>
<evidence type="ECO:0000313" key="1">
    <source>
        <dbReference type="EMBL" id="PKI66058.1"/>
    </source>
</evidence>
<keyword evidence="2" id="KW-1185">Reference proteome</keyword>
<dbReference type="EMBL" id="PGOL01000696">
    <property type="protein sequence ID" value="PKI66058.1"/>
    <property type="molecule type" value="Genomic_DNA"/>
</dbReference>
<evidence type="ECO:0000313" key="2">
    <source>
        <dbReference type="Proteomes" id="UP000233551"/>
    </source>
</evidence>
<accession>A0A2I0KC01</accession>